<dbReference type="InterPro" id="IPR038770">
    <property type="entry name" value="Na+/solute_symporter_sf"/>
</dbReference>
<evidence type="ECO:0000256" key="2">
    <source>
        <dbReference type="ARBA" id="ARBA00022692"/>
    </source>
</evidence>
<dbReference type="InterPro" id="IPR002657">
    <property type="entry name" value="BilAc:Na_symport/Acr3"/>
</dbReference>
<dbReference type="EMBL" id="JADKMY010000002">
    <property type="protein sequence ID" value="MBF4553932.1"/>
    <property type="molecule type" value="Genomic_DNA"/>
</dbReference>
<feature type="transmembrane region" description="Helical" evidence="5">
    <location>
        <begin position="58"/>
        <end position="77"/>
    </location>
</feature>
<feature type="transmembrane region" description="Helical" evidence="5">
    <location>
        <begin position="89"/>
        <end position="111"/>
    </location>
</feature>
<reference evidence="6 7" key="1">
    <citation type="submission" date="2020-10" db="EMBL/GenBank/DDBJ databases">
        <title>Novel species in genus Corynebacterium.</title>
        <authorList>
            <person name="Zhang G."/>
        </authorList>
    </citation>
    <scope>NUCLEOTIDE SEQUENCE [LARGE SCALE GENOMIC DNA]</scope>
    <source>
        <strain evidence="6 7">DSM 45110</strain>
    </source>
</reference>
<evidence type="ECO:0000256" key="5">
    <source>
        <dbReference type="SAM" id="Phobius"/>
    </source>
</evidence>
<feature type="transmembrane region" description="Helical" evidence="5">
    <location>
        <begin position="152"/>
        <end position="170"/>
    </location>
</feature>
<dbReference type="Pfam" id="PF01758">
    <property type="entry name" value="SBF"/>
    <property type="match status" value="1"/>
</dbReference>
<feature type="transmembrane region" description="Helical" evidence="5">
    <location>
        <begin position="182"/>
        <end position="203"/>
    </location>
</feature>
<name>A0ABR9ZMT9_9CORY</name>
<evidence type="ECO:0000313" key="6">
    <source>
        <dbReference type="EMBL" id="MBF4553932.1"/>
    </source>
</evidence>
<accession>A0ABR9ZMT9</accession>
<feature type="transmembrane region" description="Helical" evidence="5">
    <location>
        <begin position="210"/>
        <end position="231"/>
    </location>
</feature>
<feature type="transmembrane region" description="Helical" evidence="5">
    <location>
        <begin position="117"/>
        <end position="140"/>
    </location>
</feature>
<protein>
    <submittedName>
        <fullName evidence="6">Bile acid:sodium symporter family protein</fullName>
    </submittedName>
</protein>
<evidence type="ECO:0000256" key="1">
    <source>
        <dbReference type="ARBA" id="ARBA00004141"/>
    </source>
</evidence>
<dbReference type="PANTHER" id="PTHR10361:SF28">
    <property type="entry name" value="P3 PROTEIN-RELATED"/>
    <property type="match status" value="1"/>
</dbReference>
<evidence type="ECO:0000256" key="3">
    <source>
        <dbReference type="ARBA" id="ARBA00022989"/>
    </source>
</evidence>
<organism evidence="6 7">
    <name type="scientific">Corynebacterium suicordis DSM 45110</name>
    <dbReference type="NCBI Taxonomy" id="1121369"/>
    <lineage>
        <taxon>Bacteria</taxon>
        <taxon>Bacillati</taxon>
        <taxon>Actinomycetota</taxon>
        <taxon>Actinomycetes</taxon>
        <taxon>Mycobacteriales</taxon>
        <taxon>Corynebacteriaceae</taxon>
        <taxon>Corynebacterium</taxon>
    </lineage>
</organism>
<feature type="transmembrane region" description="Helical" evidence="5">
    <location>
        <begin position="29"/>
        <end position="52"/>
    </location>
</feature>
<keyword evidence="4 5" id="KW-0472">Membrane</keyword>
<dbReference type="Gene3D" id="1.20.1530.20">
    <property type="match status" value="1"/>
</dbReference>
<evidence type="ECO:0000256" key="4">
    <source>
        <dbReference type="ARBA" id="ARBA00023136"/>
    </source>
</evidence>
<comment type="subcellular location">
    <subcellularLocation>
        <location evidence="1">Membrane</location>
        <topology evidence="1">Multi-pass membrane protein</topology>
    </subcellularLocation>
</comment>
<dbReference type="PANTHER" id="PTHR10361">
    <property type="entry name" value="SODIUM-BILE ACID COTRANSPORTER"/>
    <property type="match status" value="1"/>
</dbReference>
<keyword evidence="2 5" id="KW-0812">Transmembrane</keyword>
<keyword evidence="7" id="KW-1185">Reference proteome</keyword>
<keyword evidence="3 5" id="KW-1133">Transmembrane helix</keyword>
<gene>
    <name evidence="6" type="ORF">IRY30_07555</name>
</gene>
<dbReference type="Proteomes" id="UP000635902">
    <property type="component" value="Unassembled WGS sequence"/>
</dbReference>
<feature type="transmembrane region" description="Helical" evidence="5">
    <location>
        <begin position="237"/>
        <end position="258"/>
    </location>
</feature>
<proteinExistence type="predicted"/>
<dbReference type="RefSeq" id="WP_194556815.1">
    <property type="nucleotide sequence ID" value="NZ_JADKMY010000002.1"/>
</dbReference>
<dbReference type="InterPro" id="IPR004710">
    <property type="entry name" value="Bilac:Na_transpt"/>
</dbReference>
<sequence>MTSHANKSSGSSAPQPSSASAREERSARIAVFAFPAFILLGAIVALFAPAPFLPLAEHISVMIAIIMLCMGLTLTLPDFTLVIRRPLPIIIGVIAQFVIMPLGAVFVAKLLGLNPMLAIGLLMLGSVPGGTTSNVVSYLARGDVALSVTMTSVSTLLSPLVTPIIMLLLAGEETPVNGTSMAWSLVQTVLLPVIAGLIVRVVFDRFVTLVLPILPWLSIVAIGGVVFPAVAKSSETLLSVGLLVVVAVILHNLIGYALSYLAAKMFGFSIPVARTTAIEVATQSAGLASGMSGKYWSAEAAIPGAVAAVWHNISGALFAFLMRRIDAKNGLTTAPPQQHEDPSPVAT</sequence>
<evidence type="ECO:0000313" key="7">
    <source>
        <dbReference type="Proteomes" id="UP000635902"/>
    </source>
</evidence>
<comment type="caution">
    <text evidence="6">The sequence shown here is derived from an EMBL/GenBank/DDBJ whole genome shotgun (WGS) entry which is preliminary data.</text>
</comment>